<keyword evidence="3" id="KW-1185">Reference proteome</keyword>
<evidence type="ECO:0000313" key="3">
    <source>
        <dbReference type="Proteomes" id="UP000076722"/>
    </source>
</evidence>
<organism evidence="2 3">
    <name type="scientific">Sistotremastrum niveocremeum HHB9708</name>
    <dbReference type="NCBI Taxonomy" id="1314777"/>
    <lineage>
        <taxon>Eukaryota</taxon>
        <taxon>Fungi</taxon>
        <taxon>Dikarya</taxon>
        <taxon>Basidiomycota</taxon>
        <taxon>Agaricomycotina</taxon>
        <taxon>Agaricomycetes</taxon>
        <taxon>Sistotremastrales</taxon>
        <taxon>Sistotremastraceae</taxon>
        <taxon>Sertulicium</taxon>
        <taxon>Sertulicium niveocremeum</taxon>
    </lineage>
</organism>
<name>A0A164MBI1_9AGAM</name>
<dbReference type="Proteomes" id="UP000076722">
    <property type="component" value="Unassembled WGS sequence"/>
</dbReference>
<proteinExistence type="predicted"/>
<gene>
    <name evidence="2" type="ORF">SISNIDRAFT_491846</name>
</gene>
<evidence type="ECO:0000313" key="2">
    <source>
        <dbReference type="EMBL" id="KZS86555.1"/>
    </source>
</evidence>
<feature type="compositionally biased region" description="Polar residues" evidence="1">
    <location>
        <begin position="226"/>
        <end position="244"/>
    </location>
</feature>
<protein>
    <submittedName>
        <fullName evidence="2">Uncharacterized protein</fullName>
    </submittedName>
</protein>
<dbReference type="AlphaFoldDB" id="A0A164MBI1"/>
<feature type="compositionally biased region" description="Polar residues" evidence="1">
    <location>
        <begin position="8"/>
        <end position="18"/>
    </location>
</feature>
<accession>A0A164MBI1</accession>
<sequence length="284" mass="30743">MSSRAHKGSSVSPTQTDISPCRGVLKTKIQTSEPTKKARPKSSRCIPTVIQYPSSLIREVSVCRRLTRSPSPSILSFFRNLIDDCPQDCTMSDTANRFTTNSASSTPPPPVDNPFSMFHDGNSTNYDELLFNMTTGSIQPPISSYTFGDSSHEKEIPHTPVLHEVVQHPALGNNEHSVRETLNGDSIADTPSSAYRMEASKAPQPLPPSKSASPALSNQPPHYFHTSDSSSANPPIHDAQSSSTNPHALHSSPPSLSLNPGYSYNTSNSSLTNFAGQEQYSLAM</sequence>
<feature type="region of interest" description="Disordered" evidence="1">
    <location>
        <begin position="1"/>
        <end position="42"/>
    </location>
</feature>
<evidence type="ECO:0000256" key="1">
    <source>
        <dbReference type="SAM" id="MobiDB-lite"/>
    </source>
</evidence>
<feature type="compositionally biased region" description="Low complexity" evidence="1">
    <location>
        <begin position="245"/>
        <end position="261"/>
    </location>
</feature>
<feature type="region of interest" description="Disordered" evidence="1">
    <location>
        <begin position="196"/>
        <end position="261"/>
    </location>
</feature>
<reference evidence="2 3" key="1">
    <citation type="journal article" date="2016" name="Mol. Biol. Evol.">
        <title>Comparative Genomics of Early-Diverging Mushroom-Forming Fungi Provides Insights into the Origins of Lignocellulose Decay Capabilities.</title>
        <authorList>
            <person name="Nagy L.G."/>
            <person name="Riley R."/>
            <person name="Tritt A."/>
            <person name="Adam C."/>
            <person name="Daum C."/>
            <person name="Floudas D."/>
            <person name="Sun H."/>
            <person name="Yadav J.S."/>
            <person name="Pangilinan J."/>
            <person name="Larsson K.H."/>
            <person name="Matsuura K."/>
            <person name="Barry K."/>
            <person name="Labutti K."/>
            <person name="Kuo R."/>
            <person name="Ohm R.A."/>
            <person name="Bhattacharya S.S."/>
            <person name="Shirouzu T."/>
            <person name="Yoshinaga Y."/>
            <person name="Martin F.M."/>
            <person name="Grigoriev I.V."/>
            <person name="Hibbett D.S."/>
        </authorList>
    </citation>
    <scope>NUCLEOTIDE SEQUENCE [LARGE SCALE GENOMIC DNA]</scope>
    <source>
        <strain evidence="2 3">HHB9708</strain>
    </source>
</reference>
<dbReference type="EMBL" id="KV419485">
    <property type="protein sequence ID" value="KZS86555.1"/>
    <property type="molecule type" value="Genomic_DNA"/>
</dbReference>